<dbReference type="InterPro" id="IPR011049">
    <property type="entry name" value="Serralysin-like_metalloprot_C"/>
</dbReference>
<dbReference type="GO" id="GO:0005509">
    <property type="term" value="F:calcium ion binding"/>
    <property type="evidence" value="ECO:0007669"/>
    <property type="project" value="InterPro"/>
</dbReference>
<sequence length="232" mass="24586">MVGIFSLGDQAMTYHRGKGSDGMEGNEGNDVLCGLSGNDAMNGNEGADNISVGDGNDRIKTGKGKDVVRSGQGKDVVRSGQGKDRMKTTTLARSEGILFGLLQIFVPGSSTIIAGEGNDKKEVVVMEDGDDRVDTEYTRDLRVVTGDGDDKLLRLRLSAAYLGNRIDEAAFMDIPNAYSLDSKIGRLFLGNGDDYAKVRKTLKACGYGEMFSGAGDDNLKPIPTGTSTVSLA</sequence>
<keyword evidence="2" id="KW-0964">Secreted</keyword>
<dbReference type="PANTHER" id="PTHR38340:SF1">
    <property type="entry name" value="S-LAYER PROTEIN"/>
    <property type="match status" value="1"/>
</dbReference>
<dbReference type="EMBL" id="JAMWBK010000001">
    <property type="protein sequence ID" value="KAJ8908873.1"/>
    <property type="molecule type" value="Genomic_DNA"/>
</dbReference>
<proteinExistence type="predicted"/>
<feature type="compositionally biased region" description="Basic and acidic residues" evidence="3">
    <location>
        <begin position="55"/>
        <end position="68"/>
    </location>
</feature>
<dbReference type="Pfam" id="PF00353">
    <property type="entry name" value="HemolysinCabind"/>
    <property type="match status" value="2"/>
</dbReference>
<accession>A0AAV8V4K0</accession>
<keyword evidence="5" id="KW-1185">Reference proteome</keyword>
<dbReference type="InterPro" id="IPR050557">
    <property type="entry name" value="RTX_toxin/Mannuronan_C5-epim"/>
</dbReference>
<comment type="caution">
    <text evidence="4">The sequence shown here is derived from an EMBL/GenBank/DDBJ whole genome shotgun (WGS) entry which is preliminary data.</text>
</comment>
<comment type="subcellular location">
    <subcellularLocation>
        <location evidence="1">Secreted</location>
    </subcellularLocation>
</comment>
<dbReference type="SUPFAM" id="SSF51120">
    <property type="entry name" value="beta-Roll"/>
    <property type="match status" value="1"/>
</dbReference>
<feature type="region of interest" description="Disordered" evidence="3">
    <location>
        <begin position="47"/>
        <end position="86"/>
    </location>
</feature>
<dbReference type="AlphaFoldDB" id="A0AAV8V4K0"/>
<gene>
    <name evidence="4" type="ORF">NDN08_005577</name>
</gene>
<organism evidence="4 5">
    <name type="scientific">Rhodosorus marinus</name>
    <dbReference type="NCBI Taxonomy" id="101924"/>
    <lineage>
        <taxon>Eukaryota</taxon>
        <taxon>Rhodophyta</taxon>
        <taxon>Stylonematophyceae</taxon>
        <taxon>Stylonematales</taxon>
        <taxon>Stylonemataceae</taxon>
        <taxon>Rhodosorus</taxon>
    </lineage>
</organism>
<feature type="compositionally biased region" description="Basic and acidic residues" evidence="3">
    <location>
        <begin position="75"/>
        <end position="86"/>
    </location>
</feature>
<dbReference type="Proteomes" id="UP001157974">
    <property type="component" value="Unassembled WGS sequence"/>
</dbReference>
<protein>
    <submittedName>
        <fullName evidence="4">Uncharacterized protein</fullName>
    </submittedName>
</protein>
<evidence type="ECO:0000256" key="3">
    <source>
        <dbReference type="SAM" id="MobiDB-lite"/>
    </source>
</evidence>
<dbReference type="PANTHER" id="PTHR38340">
    <property type="entry name" value="S-LAYER PROTEIN"/>
    <property type="match status" value="1"/>
</dbReference>
<evidence type="ECO:0000256" key="1">
    <source>
        <dbReference type="ARBA" id="ARBA00004613"/>
    </source>
</evidence>
<reference evidence="4 5" key="1">
    <citation type="journal article" date="2023" name="Nat. Commun.">
        <title>Origin of minicircular mitochondrial genomes in red algae.</title>
        <authorList>
            <person name="Lee Y."/>
            <person name="Cho C.H."/>
            <person name="Lee Y.M."/>
            <person name="Park S.I."/>
            <person name="Yang J.H."/>
            <person name="West J.A."/>
            <person name="Bhattacharya D."/>
            <person name="Yoon H.S."/>
        </authorList>
    </citation>
    <scope>NUCLEOTIDE SEQUENCE [LARGE SCALE GENOMIC DNA]</scope>
    <source>
        <strain evidence="4 5">CCMP1338</strain>
        <tissue evidence="4">Whole cell</tissue>
    </source>
</reference>
<evidence type="ECO:0000256" key="2">
    <source>
        <dbReference type="ARBA" id="ARBA00022525"/>
    </source>
</evidence>
<dbReference type="GO" id="GO:0005576">
    <property type="term" value="C:extracellular region"/>
    <property type="evidence" value="ECO:0007669"/>
    <property type="project" value="UniProtKB-SubCell"/>
</dbReference>
<dbReference type="Gene3D" id="2.150.10.10">
    <property type="entry name" value="Serralysin-like metalloprotease, C-terminal"/>
    <property type="match status" value="1"/>
</dbReference>
<evidence type="ECO:0000313" key="4">
    <source>
        <dbReference type="EMBL" id="KAJ8908873.1"/>
    </source>
</evidence>
<dbReference type="InterPro" id="IPR001343">
    <property type="entry name" value="Hemolysn_Ca-bd"/>
</dbReference>
<evidence type="ECO:0000313" key="5">
    <source>
        <dbReference type="Proteomes" id="UP001157974"/>
    </source>
</evidence>
<name>A0AAV8V4K0_9RHOD</name>